<evidence type="ECO:0000256" key="4">
    <source>
        <dbReference type="ARBA" id="ARBA00022741"/>
    </source>
</evidence>
<evidence type="ECO:0000256" key="10">
    <source>
        <dbReference type="ARBA" id="ARBA00049255"/>
    </source>
</evidence>
<keyword evidence="4" id="KW-0547">Nucleotide-binding</keyword>
<dbReference type="PROSITE" id="PS51447">
    <property type="entry name" value="FDX_ACB"/>
    <property type="match status" value="1"/>
</dbReference>
<dbReference type="AlphaFoldDB" id="A0A1G2MRR6"/>
<dbReference type="InterPro" id="IPR045864">
    <property type="entry name" value="aa-tRNA-synth_II/BPL/LPL"/>
</dbReference>
<evidence type="ECO:0000256" key="9">
    <source>
        <dbReference type="ARBA" id="ARBA00031194"/>
    </source>
</evidence>
<name>A0A1G2MRR6_9BACT</name>
<evidence type="ECO:0000256" key="8">
    <source>
        <dbReference type="ARBA" id="ARBA00023146"/>
    </source>
</evidence>
<dbReference type="GO" id="GO:0000049">
    <property type="term" value="F:tRNA binding"/>
    <property type="evidence" value="ECO:0007669"/>
    <property type="project" value="InterPro"/>
</dbReference>
<comment type="similarity">
    <text evidence="1">Belongs to the class-II aminoacyl-tRNA synthetase family.</text>
</comment>
<dbReference type="InterPro" id="IPR005121">
    <property type="entry name" value="Fdx_antiC-bd"/>
</dbReference>
<gene>
    <name evidence="13" type="ORF">A3C06_03255</name>
</gene>
<dbReference type="EC" id="6.1.1.20" evidence="2"/>
<evidence type="ECO:0000256" key="1">
    <source>
        <dbReference type="ARBA" id="ARBA00008226"/>
    </source>
</evidence>
<dbReference type="PANTHER" id="PTHR11538:SF41">
    <property type="entry name" value="PHENYLALANINE--TRNA LIGASE, MITOCHONDRIAL"/>
    <property type="match status" value="1"/>
</dbReference>
<evidence type="ECO:0000256" key="3">
    <source>
        <dbReference type="ARBA" id="ARBA00022598"/>
    </source>
</evidence>
<proteinExistence type="inferred from homology"/>
<accession>A0A1G2MRR6</accession>
<evidence type="ECO:0000259" key="11">
    <source>
        <dbReference type="PROSITE" id="PS50862"/>
    </source>
</evidence>
<comment type="catalytic activity">
    <reaction evidence="10">
        <text>tRNA(Phe) + L-phenylalanine + ATP = L-phenylalanyl-tRNA(Phe) + AMP + diphosphate + H(+)</text>
        <dbReference type="Rhea" id="RHEA:19413"/>
        <dbReference type="Rhea" id="RHEA-COMP:9668"/>
        <dbReference type="Rhea" id="RHEA-COMP:9699"/>
        <dbReference type="ChEBI" id="CHEBI:15378"/>
        <dbReference type="ChEBI" id="CHEBI:30616"/>
        <dbReference type="ChEBI" id="CHEBI:33019"/>
        <dbReference type="ChEBI" id="CHEBI:58095"/>
        <dbReference type="ChEBI" id="CHEBI:78442"/>
        <dbReference type="ChEBI" id="CHEBI:78531"/>
        <dbReference type="ChEBI" id="CHEBI:456215"/>
        <dbReference type="EC" id="6.1.1.20"/>
    </reaction>
</comment>
<dbReference type="PROSITE" id="PS50862">
    <property type="entry name" value="AA_TRNA_LIGASE_II"/>
    <property type="match status" value="1"/>
</dbReference>
<dbReference type="SUPFAM" id="SSF55681">
    <property type="entry name" value="Class II aaRS and biotin synthetases"/>
    <property type="match status" value="1"/>
</dbReference>
<dbReference type="GO" id="GO:0005524">
    <property type="term" value="F:ATP binding"/>
    <property type="evidence" value="ECO:0007669"/>
    <property type="project" value="UniProtKB-KW"/>
</dbReference>
<keyword evidence="3" id="KW-0436">Ligase</keyword>
<dbReference type="PANTHER" id="PTHR11538">
    <property type="entry name" value="PHENYLALANYL-TRNA SYNTHETASE"/>
    <property type="match status" value="1"/>
</dbReference>
<keyword evidence="8" id="KW-0030">Aminoacyl-tRNA synthetase</keyword>
<dbReference type="InterPro" id="IPR006195">
    <property type="entry name" value="aa-tRNA-synth_II"/>
</dbReference>
<evidence type="ECO:0000256" key="5">
    <source>
        <dbReference type="ARBA" id="ARBA00022840"/>
    </source>
</evidence>
<dbReference type="GO" id="GO:0005737">
    <property type="term" value="C:cytoplasm"/>
    <property type="evidence" value="ECO:0007669"/>
    <property type="project" value="TreeGrafter"/>
</dbReference>
<sequence>MVIHDPKEAELLAELGEKTDFKSLRMKKLLALPDLTKKEQSPVKILFDQILGLPRFQDFDIVDFSKLVTVEQNFDLLNTPKDHPSRRETDTYYLTDEYLLRTQMTAFWSFYLKDPKVLKRLETEGQIAALASGIVFRKDEIDRHHFPAFHQIDGLLICKKSKKIITQADLKEVQADLAKSIFGEGIEYKFLDDDFPYTVESLEMDIMFNGQWIEVNGAGLVNPIVLKNFGLDPEIYNGWAFGFGERLAMIKMGIPDIRILWSDDSRITSQFKDINSTFKEVSKYPSIIRDISFIVDKSTSLNNYFEIVREYAGNLIEEVKLLDTYEDAKKFGEGKKSYTFRIVYCSPERTLTNQEVNVIQQKIQEKTETELKAVVR</sequence>
<evidence type="ECO:0000256" key="6">
    <source>
        <dbReference type="ARBA" id="ARBA00022917"/>
    </source>
</evidence>
<dbReference type="Pfam" id="PF03147">
    <property type="entry name" value="FDX-ACB"/>
    <property type="match status" value="1"/>
</dbReference>
<dbReference type="GO" id="GO:0004826">
    <property type="term" value="F:phenylalanine-tRNA ligase activity"/>
    <property type="evidence" value="ECO:0007669"/>
    <property type="project" value="UniProtKB-EC"/>
</dbReference>
<dbReference type="EMBL" id="MHRQ01000020">
    <property type="protein sequence ID" value="OHA26566.1"/>
    <property type="molecule type" value="Genomic_DNA"/>
</dbReference>
<keyword evidence="7" id="KW-0809">Transit peptide</keyword>
<evidence type="ECO:0000313" key="14">
    <source>
        <dbReference type="Proteomes" id="UP000177565"/>
    </source>
</evidence>
<feature type="domain" description="Aminoacyl-transfer RNA synthetases class-II family profile" evidence="11">
    <location>
        <begin position="133"/>
        <end position="285"/>
    </location>
</feature>
<keyword evidence="5" id="KW-0067">ATP-binding</keyword>
<dbReference type="GO" id="GO:0006432">
    <property type="term" value="P:phenylalanyl-tRNA aminoacylation"/>
    <property type="evidence" value="ECO:0007669"/>
    <property type="project" value="TreeGrafter"/>
</dbReference>
<reference evidence="13 14" key="1">
    <citation type="journal article" date="2016" name="Nat. Commun.">
        <title>Thousands of microbial genomes shed light on interconnected biogeochemical processes in an aquifer system.</title>
        <authorList>
            <person name="Anantharaman K."/>
            <person name="Brown C.T."/>
            <person name="Hug L.A."/>
            <person name="Sharon I."/>
            <person name="Castelle C.J."/>
            <person name="Probst A.J."/>
            <person name="Thomas B.C."/>
            <person name="Singh A."/>
            <person name="Wilkins M.J."/>
            <person name="Karaoz U."/>
            <person name="Brodie E.L."/>
            <person name="Williams K.H."/>
            <person name="Hubbard S.S."/>
            <person name="Banfield J.F."/>
        </authorList>
    </citation>
    <scope>NUCLEOTIDE SEQUENCE [LARGE SCALE GENOMIC DNA]</scope>
</reference>
<dbReference type="Proteomes" id="UP000177565">
    <property type="component" value="Unassembled WGS sequence"/>
</dbReference>
<keyword evidence="6" id="KW-0648">Protein biosynthesis</keyword>
<evidence type="ECO:0000256" key="7">
    <source>
        <dbReference type="ARBA" id="ARBA00022946"/>
    </source>
</evidence>
<dbReference type="InterPro" id="IPR002319">
    <property type="entry name" value="Phenylalanyl-tRNA_Synthase"/>
</dbReference>
<dbReference type="STRING" id="1802312.A3C06_03255"/>
<evidence type="ECO:0000313" key="13">
    <source>
        <dbReference type="EMBL" id="OHA26566.1"/>
    </source>
</evidence>
<feature type="domain" description="FDX-ACB" evidence="12">
    <location>
        <begin position="282"/>
        <end position="376"/>
    </location>
</feature>
<dbReference type="Gene3D" id="3.30.930.10">
    <property type="entry name" value="Bira Bifunctional Protein, Domain 2"/>
    <property type="match status" value="1"/>
</dbReference>
<dbReference type="Pfam" id="PF01409">
    <property type="entry name" value="tRNA-synt_2d"/>
    <property type="match status" value="1"/>
</dbReference>
<dbReference type="SUPFAM" id="SSF54991">
    <property type="entry name" value="Anticodon-binding domain of PheRS"/>
    <property type="match status" value="1"/>
</dbReference>
<dbReference type="InterPro" id="IPR036690">
    <property type="entry name" value="Fdx_antiC-bd_sf"/>
</dbReference>
<protein>
    <recommendedName>
        <fullName evidence="2">phenylalanine--tRNA ligase</fullName>
        <ecNumber evidence="2">6.1.1.20</ecNumber>
    </recommendedName>
    <alternativeName>
        <fullName evidence="9">Phenylalanyl-tRNA synthetase</fullName>
    </alternativeName>
</protein>
<evidence type="ECO:0000256" key="2">
    <source>
        <dbReference type="ARBA" id="ARBA00012814"/>
    </source>
</evidence>
<dbReference type="SMART" id="SM00896">
    <property type="entry name" value="FDX-ACB"/>
    <property type="match status" value="1"/>
</dbReference>
<comment type="caution">
    <text evidence="13">The sequence shown here is derived from an EMBL/GenBank/DDBJ whole genome shotgun (WGS) entry which is preliminary data.</text>
</comment>
<dbReference type="Gene3D" id="3.30.70.380">
    <property type="entry name" value="Ferrodoxin-fold anticodon-binding domain"/>
    <property type="match status" value="1"/>
</dbReference>
<evidence type="ECO:0000259" key="12">
    <source>
        <dbReference type="PROSITE" id="PS51447"/>
    </source>
</evidence>
<organism evidence="13 14">
    <name type="scientific">Candidatus Taylorbacteria bacterium RIFCSPHIGHO2_02_FULL_46_13</name>
    <dbReference type="NCBI Taxonomy" id="1802312"/>
    <lineage>
        <taxon>Bacteria</taxon>
        <taxon>Candidatus Tayloriibacteriota</taxon>
    </lineage>
</organism>